<name>A0ACC2BTV8_DIPCM</name>
<protein>
    <submittedName>
        <fullName evidence="1">Uncharacterized protein</fullName>
    </submittedName>
</protein>
<organism evidence="1 2">
    <name type="scientific">Diphasiastrum complanatum</name>
    <name type="common">Issler's clubmoss</name>
    <name type="synonym">Lycopodium complanatum</name>
    <dbReference type="NCBI Taxonomy" id="34168"/>
    <lineage>
        <taxon>Eukaryota</taxon>
        <taxon>Viridiplantae</taxon>
        <taxon>Streptophyta</taxon>
        <taxon>Embryophyta</taxon>
        <taxon>Tracheophyta</taxon>
        <taxon>Lycopodiopsida</taxon>
        <taxon>Lycopodiales</taxon>
        <taxon>Lycopodiaceae</taxon>
        <taxon>Lycopodioideae</taxon>
        <taxon>Diphasiastrum</taxon>
    </lineage>
</organism>
<sequence>MDNALMSKLKSARHLLQHTVAKSQVLASELDMVQSRFQSIRERLPDIEAALNPIRERSHDAHALGSRLDQAMAPAAFILEKYEAMHSLEGTIRGNPKEDIGAYLLAVSQLEEVVHFLSGDRNTAMQQLQEAVQFVEKSKLADDHRIHRLKQALAAVRAPNGQSKGQGVDNGLKDIVFKKLEKEFLRLLAENSKAIPLPLPLGIGEKRNKVALPFSVSIVQILQAIVKRMEANGEVDRCAKPFVELRSGRVRESLLALQAKYLHLSSVKAVDVLDWATLESYIGDWTQHIELAVRILYAGERLLCWKVFASLSAERKSQFLGNVAHAGMTSFLQFGESVARSEKAPEKLFKLLDMFETLENLDQSMNEVFEGDGCQDIRHRVRELRKQIVHAACQVFRELGSQIEMQKEGPLPPDGGIFKLSSYVVNYIKYLASEFYSPIMNQLLQIEQSWRLGSVKEGGLPPAVLNMMELLERTLLARSKGYKDASLAHIFLINNYYYMYTRSKSSELGPLLGNSWLKDCKSKVQQHALAYQKESWGKVLSHLSRDGLFLSTNSRVASRDLVKQRLKAFTASFEETFEQHRKWIIADAELREATKVAVIQSVVPAYRSYIQNYGPLLEMGGSSSKYMKFLAEDVEQMLENIFQEKIQKTSNGVSGRIHANGS</sequence>
<reference evidence="2" key="1">
    <citation type="journal article" date="2024" name="Proc. Natl. Acad. Sci. U.S.A.">
        <title>Extraordinary preservation of gene collinearity over three hundred million years revealed in homosporous lycophytes.</title>
        <authorList>
            <person name="Li C."/>
            <person name="Wickell D."/>
            <person name="Kuo L.Y."/>
            <person name="Chen X."/>
            <person name="Nie B."/>
            <person name="Liao X."/>
            <person name="Peng D."/>
            <person name="Ji J."/>
            <person name="Jenkins J."/>
            <person name="Williams M."/>
            <person name="Shu S."/>
            <person name="Plott C."/>
            <person name="Barry K."/>
            <person name="Rajasekar S."/>
            <person name="Grimwood J."/>
            <person name="Han X."/>
            <person name="Sun S."/>
            <person name="Hou Z."/>
            <person name="He W."/>
            <person name="Dai G."/>
            <person name="Sun C."/>
            <person name="Schmutz J."/>
            <person name="Leebens-Mack J.H."/>
            <person name="Li F.W."/>
            <person name="Wang L."/>
        </authorList>
    </citation>
    <scope>NUCLEOTIDE SEQUENCE [LARGE SCALE GENOMIC DNA]</scope>
    <source>
        <strain evidence="2">cv. PW_Plant_1</strain>
    </source>
</reference>
<comment type="caution">
    <text evidence="1">The sequence shown here is derived from an EMBL/GenBank/DDBJ whole genome shotgun (WGS) entry which is preliminary data.</text>
</comment>
<evidence type="ECO:0000313" key="2">
    <source>
        <dbReference type="Proteomes" id="UP001162992"/>
    </source>
</evidence>
<accession>A0ACC2BTV8</accession>
<gene>
    <name evidence="1" type="ORF">O6H91_13G038000</name>
</gene>
<dbReference type="Proteomes" id="UP001162992">
    <property type="component" value="Chromosome 13"/>
</dbReference>
<dbReference type="EMBL" id="CM055104">
    <property type="protein sequence ID" value="KAJ7533217.1"/>
    <property type="molecule type" value="Genomic_DNA"/>
</dbReference>
<keyword evidence="2" id="KW-1185">Reference proteome</keyword>
<evidence type="ECO:0000313" key="1">
    <source>
        <dbReference type="EMBL" id="KAJ7533217.1"/>
    </source>
</evidence>
<proteinExistence type="predicted"/>